<organism evidence="1 2">
    <name type="scientific">Avena sativa</name>
    <name type="common">Oat</name>
    <dbReference type="NCBI Taxonomy" id="4498"/>
    <lineage>
        <taxon>Eukaryota</taxon>
        <taxon>Viridiplantae</taxon>
        <taxon>Streptophyta</taxon>
        <taxon>Embryophyta</taxon>
        <taxon>Tracheophyta</taxon>
        <taxon>Spermatophyta</taxon>
        <taxon>Magnoliopsida</taxon>
        <taxon>Liliopsida</taxon>
        <taxon>Poales</taxon>
        <taxon>Poaceae</taxon>
        <taxon>BOP clade</taxon>
        <taxon>Pooideae</taxon>
        <taxon>Poodae</taxon>
        <taxon>Poeae</taxon>
        <taxon>Poeae Chloroplast Group 1 (Aveneae type)</taxon>
        <taxon>Aveninae</taxon>
        <taxon>Avena</taxon>
    </lineage>
</organism>
<dbReference type="EnsemblPlants" id="AVESA.00010b.r2.5DG0964360.3">
    <property type="protein sequence ID" value="AVESA.00010b.r2.5DG0964360.3.CDS"/>
    <property type="gene ID" value="AVESA.00010b.r2.5DG0964360"/>
</dbReference>
<dbReference type="Proteomes" id="UP001732700">
    <property type="component" value="Chromosome 5D"/>
</dbReference>
<reference evidence="1" key="2">
    <citation type="submission" date="2025-09" db="UniProtKB">
        <authorList>
            <consortium name="EnsemblPlants"/>
        </authorList>
    </citation>
    <scope>IDENTIFICATION</scope>
</reference>
<keyword evidence="2" id="KW-1185">Reference proteome</keyword>
<protein>
    <submittedName>
        <fullName evidence="1">Uncharacterized protein</fullName>
    </submittedName>
</protein>
<sequence>MPCLPNLSATEHHCLPDQQPRAWIAGSPRQHTRAVAAFPPRTTTSSRATPLLIRSTSCAAQMPAIACGACAAAFPSSRHARSHPSSSGSFGNLVPVTPRRLGLRLPAPMASTVDSPGSSNDFAKRMDRAWLISKQPRPSSCSSCQSTGDVECKWCAGTGFFILGNNMLCEVPSKNTRCVICSGKGFASCVDCKGTGFRAKWLEEPLVDK</sequence>
<accession>A0ACD5Y9E3</accession>
<evidence type="ECO:0000313" key="1">
    <source>
        <dbReference type="EnsemblPlants" id="AVESA.00010b.r2.5DG0964360.3.CDS"/>
    </source>
</evidence>
<evidence type="ECO:0000313" key="2">
    <source>
        <dbReference type="Proteomes" id="UP001732700"/>
    </source>
</evidence>
<reference evidence="1" key="1">
    <citation type="submission" date="2021-05" db="EMBL/GenBank/DDBJ databases">
        <authorList>
            <person name="Scholz U."/>
            <person name="Mascher M."/>
            <person name="Fiebig A."/>
        </authorList>
    </citation>
    <scope>NUCLEOTIDE SEQUENCE [LARGE SCALE GENOMIC DNA]</scope>
</reference>
<proteinExistence type="predicted"/>
<name>A0ACD5Y9E3_AVESA</name>